<keyword evidence="4" id="KW-1185">Reference proteome</keyword>
<dbReference type="PANTHER" id="PTHR12353">
    <property type="entry name" value="DISKS LARGE-ASSOCIATED PROTEIN DAP SAP90/PSD-95-ASSOCIATED PROTEIN"/>
    <property type="match status" value="1"/>
</dbReference>
<dbReference type="GO" id="GO:0005737">
    <property type="term" value="C:cytoplasm"/>
    <property type="evidence" value="ECO:0007669"/>
    <property type="project" value="TreeGrafter"/>
</dbReference>
<dbReference type="EnsemblMetazoa" id="XM_003427598">
    <property type="protein sequence ID" value="XP_003427646"/>
    <property type="gene ID" value="LOC100678745"/>
</dbReference>
<feature type="region of interest" description="Disordered" evidence="2">
    <location>
        <begin position="832"/>
        <end position="859"/>
    </location>
</feature>
<dbReference type="GO" id="GO:0007346">
    <property type="term" value="P:regulation of mitotic cell cycle"/>
    <property type="evidence" value="ECO:0007669"/>
    <property type="project" value="TreeGrafter"/>
</dbReference>
<feature type="compositionally biased region" description="Low complexity" evidence="2">
    <location>
        <begin position="237"/>
        <end position="253"/>
    </location>
</feature>
<feature type="compositionally biased region" description="Acidic residues" evidence="2">
    <location>
        <begin position="467"/>
        <end position="476"/>
    </location>
</feature>
<feature type="compositionally biased region" description="Basic and acidic residues" evidence="2">
    <location>
        <begin position="58"/>
        <end position="88"/>
    </location>
</feature>
<evidence type="ECO:0000256" key="1">
    <source>
        <dbReference type="ARBA" id="ARBA00008839"/>
    </source>
</evidence>
<feature type="region of interest" description="Disordered" evidence="2">
    <location>
        <begin position="18"/>
        <end position="88"/>
    </location>
</feature>
<dbReference type="RefSeq" id="XP_003427646.1">
    <property type="nucleotide sequence ID" value="XM_003427598.4"/>
</dbReference>
<feature type="compositionally biased region" description="Basic and acidic residues" evidence="2">
    <location>
        <begin position="146"/>
        <end position="170"/>
    </location>
</feature>
<feature type="region of interest" description="Disordered" evidence="2">
    <location>
        <begin position="900"/>
        <end position="922"/>
    </location>
</feature>
<evidence type="ECO:0008006" key="5">
    <source>
        <dbReference type="Google" id="ProtNLM"/>
    </source>
</evidence>
<sequence>MTDFRERYKRVGIGREDMAANRALRSQRRDEARRDARTEHFSMRRDMEEDVQDDEDDNVAREEAKQNDERLNSVEESKKKADEDLERGVKQRLLELEKWREERNRRRLQEKKRAKPAFKVGVVHHRVYSPPLTKDPVPPPPAKLCKSKEIHHHNPEPPPKRVTRATEKRLAVKAVSSKQKREDLRTKKKDKEKVQPKIKNSEEEQVPLAPDNFQFKAPLGITAIPMFGRQALDATKNNENVSNPSDVSSSISEFGKGLSDASDSVFHTKNHSIILSKSSSRRSNSSASNLYSCDSSIAKSYNNSLNESSVEAVTLKLSMDDQEMLDDKESTSRINSTVTDDKKSKRRSRIVTPPEAAISACEDQEMKEFESDVTFSKSNTKSPAIRRSSRTITEKSKSIETPPKSASFTVQDHEMEDQANSQTFKSISFTANTSSTRQKKTKSPGRRRTTRAFARTQGNESNQNVDTVEEMDTDTLDVEKMNESNETKTSHNDSASSEQKIQIENRRRSTKIVPEEITNARDSSFLLEDQEMLEDQENIDYNAKNLIDYSISDLSKVLSPKRKSMRFAEDLQDQSLMKFSPRHSMRPQMVNSPKQSSMFTAMLTNEGPKEIAGQSIKKLPTPKTDITTHNTSEPTNQIIFEKNDTLNQSLNMSLPKGSTPDKPPAFFSPYVVASRGKDRVRKEVQRRRFSQPLPVEIPTKETVMQTLNISVEEEERTAQYYKFILDKEIERLNEICDTWNVIKDDPTTPEDIHYEIQAAVGQTQLLVNKKFERFRGLVLDCETGKGEMLVTCKDLQGFWEMMYMEIKDCDNRFNRLEGKKAKNWVIEETEEEKKDKIPKKKPVAAKKPAAKKKPVPAKSSLRAHIMAARKKKMESKDNDIDIEMKEAPAVLPEIVEEAAKDASTPHKNIRRSTSTPKSTNKWQSLLKKVQLSQTRKSTTSPLIVMKLSQMCKTPEVQLDDSIVYINSDRTPAKSILKSAKEELMGAVAKSANKVFFKEQPTEFREFESNIESNNEEMNLDNPEEFKEPIERRLDFENDSFNHSNLEEEDMKDQEEAEKPADSLITSPLNTTPKDQFIKIPRIVVTESSPFIPISHLSLQDKKEQSPVKKNARTKKTISFKVDESNESSTRSLRTRKLSAPGTPRPKSRNSKVIDDEYVNMDVDNSCLDSFEDFPASPPQQSKQLYMNAEGIICEKIISVQKDTPRTSTLKRANSEAIRRSTRSNKIKNSEAETPSTPKHKRRNFIEVVIDSPTTPVNTDMSKSRKSSSSLRLKSPKPSEVDTTLTEGDANTTVREEGTPKSSKKTPKTRRTLKTNSLDLDENVQETATIKLKRSKSLNATKVNALSNESVKESETPRTRRTTSRLDKSKPTVEDSKIEVLTPSLKRKHSKRLQENVESDEQQETDEDVIDRIKVSRTPSIKRRNSKKYLDSVENCEQQIDKNSKNEILTPNTRRKSLRISKSIHEK</sequence>
<dbReference type="KEGG" id="nvi:100678745"/>
<feature type="compositionally biased region" description="Polar residues" evidence="2">
    <location>
        <begin position="457"/>
        <end position="466"/>
    </location>
</feature>
<feature type="compositionally biased region" description="Acidic residues" evidence="2">
    <location>
        <begin position="1396"/>
        <end position="1408"/>
    </location>
</feature>
<name>A0A7M7GEZ4_NASVI</name>
<feature type="region of interest" description="Disordered" evidence="2">
    <location>
        <begin position="323"/>
        <end position="355"/>
    </location>
</feature>
<feature type="region of interest" description="Disordered" evidence="2">
    <location>
        <begin position="235"/>
        <end position="262"/>
    </location>
</feature>
<evidence type="ECO:0000313" key="4">
    <source>
        <dbReference type="Proteomes" id="UP000002358"/>
    </source>
</evidence>
<feature type="compositionally biased region" description="Acidic residues" evidence="2">
    <location>
        <begin position="1046"/>
        <end position="1055"/>
    </location>
</feature>
<feature type="compositionally biased region" description="Basic and acidic residues" evidence="2">
    <location>
        <begin position="179"/>
        <end position="202"/>
    </location>
</feature>
<organism evidence="3 4">
    <name type="scientific">Nasonia vitripennis</name>
    <name type="common">Parasitic wasp</name>
    <dbReference type="NCBI Taxonomy" id="7425"/>
    <lineage>
        <taxon>Eukaryota</taxon>
        <taxon>Metazoa</taxon>
        <taxon>Ecdysozoa</taxon>
        <taxon>Arthropoda</taxon>
        <taxon>Hexapoda</taxon>
        <taxon>Insecta</taxon>
        <taxon>Pterygota</taxon>
        <taxon>Neoptera</taxon>
        <taxon>Endopterygota</taxon>
        <taxon>Hymenoptera</taxon>
        <taxon>Apocrita</taxon>
        <taxon>Proctotrupomorpha</taxon>
        <taxon>Chalcidoidea</taxon>
        <taxon>Pteromalidae</taxon>
        <taxon>Pteromalinae</taxon>
        <taxon>Nasonia</taxon>
    </lineage>
</organism>
<feature type="compositionally biased region" description="Polar residues" evidence="2">
    <location>
        <begin position="1251"/>
        <end position="1260"/>
    </location>
</feature>
<feature type="compositionally biased region" description="Basic residues" evidence="2">
    <location>
        <begin position="1301"/>
        <end position="1312"/>
    </location>
</feature>
<proteinExistence type="inferred from homology"/>
<dbReference type="InterPro" id="IPR005026">
    <property type="entry name" value="SAPAP"/>
</dbReference>
<feature type="compositionally biased region" description="Basic and acidic residues" evidence="2">
    <location>
        <begin position="477"/>
        <end position="491"/>
    </location>
</feature>
<feature type="region of interest" description="Disordered" evidence="2">
    <location>
        <begin position="1042"/>
        <end position="1069"/>
    </location>
</feature>
<dbReference type="InParanoid" id="A0A7M7GEZ4"/>
<feature type="region of interest" description="Disordered" evidence="2">
    <location>
        <begin position="1340"/>
        <end position="1409"/>
    </location>
</feature>
<feature type="region of interest" description="Disordered" evidence="2">
    <location>
        <begin position="1203"/>
        <end position="1319"/>
    </location>
</feature>
<feature type="region of interest" description="Disordered" evidence="2">
    <location>
        <begin position="370"/>
        <end position="509"/>
    </location>
</feature>
<dbReference type="GO" id="GO:0023052">
    <property type="term" value="P:signaling"/>
    <property type="evidence" value="ECO:0007669"/>
    <property type="project" value="InterPro"/>
</dbReference>
<dbReference type="Proteomes" id="UP000002358">
    <property type="component" value="Chromosome 4"/>
</dbReference>
<feature type="compositionally biased region" description="Low complexity" evidence="2">
    <location>
        <begin position="1266"/>
        <end position="1277"/>
    </location>
</feature>
<dbReference type="PANTHER" id="PTHR12353:SF1">
    <property type="entry name" value="DISKS LARGE-ASSOCIATED PROTEIN 5"/>
    <property type="match status" value="1"/>
</dbReference>
<evidence type="ECO:0000313" key="3">
    <source>
        <dbReference type="EnsemblMetazoa" id="XP_003427646"/>
    </source>
</evidence>
<dbReference type="GO" id="GO:0005634">
    <property type="term" value="C:nucleus"/>
    <property type="evidence" value="ECO:0007669"/>
    <property type="project" value="TreeGrafter"/>
</dbReference>
<evidence type="ECO:0000256" key="2">
    <source>
        <dbReference type="SAM" id="MobiDB-lite"/>
    </source>
</evidence>
<comment type="similarity">
    <text evidence="1">Belongs to the SAPAP family.</text>
</comment>
<feature type="compositionally biased region" description="Basic and acidic residues" evidence="2">
    <location>
        <begin position="1349"/>
        <end position="1377"/>
    </location>
</feature>
<feature type="region of interest" description="Disordered" evidence="2">
    <location>
        <begin position="129"/>
        <end position="210"/>
    </location>
</feature>
<feature type="region of interest" description="Disordered" evidence="2">
    <location>
        <begin position="1097"/>
        <end position="1153"/>
    </location>
</feature>
<dbReference type="OrthoDB" id="10023951at2759"/>
<dbReference type="GO" id="GO:0007059">
    <property type="term" value="P:chromosome segregation"/>
    <property type="evidence" value="ECO:0007669"/>
    <property type="project" value="TreeGrafter"/>
</dbReference>
<feature type="compositionally biased region" description="Basic residues" evidence="2">
    <location>
        <begin position="437"/>
        <end position="450"/>
    </location>
</feature>
<accession>A0A7M7GEZ4</accession>
<dbReference type="SMR" id="A0A7M7GEZ4"/>
<feature type="region of interest" description="Disordered" evidence="2">
    <location>
        <begin position="1441"/>
        <end position="1466"/>
    </location>
</feature>
<dbReference type="GO" id="GO:0007052">
    <property type="term" value="P:mitotic spindle organization"/>
    <property type="evidence" value="ECO:0007669"/>
    <property type="project" value="TreeGrafter"/>
</dbReference>
<feature type="compositionally biased region" description="Polar residues" evidence="2">
    <location>
        <begin position="911"/>
        <end position="922"/>
    </location>
</feature>
<dbReference type="GO" id="GO:0008017">
    <property type="term" value="F:microtubule binding"/>
    <property type="evidence" value="ECO:0007669"/>
    <property type="project" value="TreeGrafter"/>
</dbReference>
<dbReference type="GeneID" id="100678745"/>
<reference evidence="3" key="1">
    <citation type="submission" date="2021-01" db="UniProtKB">
        <authorList>
            <consortium name="EnsemblMetazoa"/>
        </authorList>
    </citation>
    <scope>IDENTIFICATION</scope>
</reference>
<feature type="compositionally biased region" description="Polar residues" evidence="2">
    <location>
        <begin position="1280"/>
        <end position="1292"/>
    </location>
</feature>
<feature type="compositionally biased region" description="Basic residues" evidence="2">
    <location>
        <begin position="836"/>
        <end position="855"/>
    </location>
</feature>
<dbReference type="GO" id="GO:0051382">
    <property type="term" value="P:kinetochore assembly"/>
    <property type="evidence" value="ECO:0007669"/>
    <property type="project" value="TreeGrafter"/>
</dbReference>
<dbReference type="GO" id="GO:0031616">
    <property type="term" value="C:spindle pole centrosome"/>
    <property type="evidence" value="ECO:0007669"/>
    <property type="project" value="TreeGrafter"/>
</dbReference>
<feature type="compositionally biased region" description="Polar residues" evidence="2">
    <location>
        <begin position="418"/>
        <end position="436"/>
    </location>
</feature>
<dbReference type="Pfam" id="PF03359">
    <property type="entry name" value="GKAP"/>
    <property type="match status" value="1"/>
</dbReference>
<feature type="compositionally biased region" description="Polar residues" evidence="2">
    <location>
        <begin position="373"/>
        <end position="382"/>
    </location>
</feature>
<feature type="compositionally biased region" description="Acidic residues" evidence="2">
    <location>
        <begin position="48"/>
        <end position="57"/>
    </location>
</feature>
<protein>
    <recommendedName>
        <fullName evidence="5">Disks large-associated protein 5</fullName>
    </recommendedName>
</protein>
<dbReference type="GO" id="GO:0051642">
    <property type="term" value="P:centrosome localization"/>
    <property type="evidence" value="ECO:0007669"/>
    <property type="project" value="TreeGrafter"/>
</dbReference>
<feature type="compositionally biased region" description="Basic and acidic residues" evidence="2">
    <location>
        <begin position="27"/>
        <end position="47"/>
    </location>
</feature>